<sequence length="2059" mass="235847">MGDPQVVGGIKKLNNKNYNTCGQHVWSHTYKGKTFGRLSVVVKLHNRRQKMPMASCESGKLKQAKRCTFKRYTGSGFKNDGDEVKSYQGKGGSHSGGASKNRSNSKKFDGKCYNCRKMGHMEKDCWTKKKPVESNNATSSSKENSEDGWDAEALFAMKEEELALTVRTPKRIDYENDWIVDSSCSNHMTGDKQKLQNLSEYKGGSVVVTTDNSRIPITHIVETAYVDKTRKNETSDLWHMQLCHVSYSKLSVMVKKSMLNGLPQLDVRTDTVCAGCQYNKVHQLSYGESKIKSKEPLELVHSDVFGPVNQNLISGMGYMVTFIDDFSRYVWVFFMKEKSDAFSKFKEFRELAEGEVRKMICCLRTENGGEYSSNEFSQYLRECRICHQYTCANTPQQNGVAERKKLYLAEICRSMLHAKNVPGRFWVKAMRTVAFVINRHPQPRRRCCQIRENLETSCNKRWRSILFNSKQVQMNQEIDDVEEIVTQNPWQTGVYQQPNKEEEIEPEMFEEASHSSEWMIAMKEEIDALQQNQTWDLVPKTKDVKPISCKWVYKIKRHPDGSIERAWYGKIAEFLTKSGYLVTSADSSLFVKANEGKLAIVLMYVDDLILIGDDEAEILQTKDNLSVRFQMKELGQLKHFLGLESISTPMEPNAKMCAHEGKDLEDATMYRQLVGSLIYLTLTQPDISYAVGVMSRYMQNPKKPHLESFRRILRYVKSTIDYGILYKKGRNCKLVGYCDADYAGDHDTHRSSTGYIFTLGSGTISWCSKRQPTVSLSTTEAEYRAAAMVAQESTWLIQLMNDLYRPIDYAVLLYCEHQSAIRLAENLVFHARTKHVEVYYHFVREKVLQEEIEMRPHIIRDHLNPMLDDLNPGIAAPKIQAAHFELKSVMFNMLNSIGQFGSMPTEDARQHIQHFLEVCDSFRQEGVHEDFMKLKLFPYSLRDRVRSCLNGVPFGSMESWPDLCKIFFIECPNHGFHDWTQVVMFYNRVNAPTKMLLDASVNGTLLYKSPTEAFAILDRIINNDYQFSSSRLGSGRKAPEAFELDTKDSVSAKLSTITHMMKNLKRYTKVKEVKATSLACMLCQGNHHESECPTNHESINFVAHNVSQPTRQQNHNEPQGYQNVMPWHNTNKGASTSASISSLEATIQDFISTTKTMMQDHSTSIKNQGALLYIQGTLLQIHSSSLRALEEQVGQIATALQERQQGRLPSDTEVTKTYGKEHCNVLTLRSGTQINQQNDKEEDSTKAPDSDAKAKTNSIIAVKEDRPPPPFPQRLKKHNDEVQFKKFVDFLDQLHINVPLLEAIEQMPTYAKFLKEIYTKKRKVETVSTTTEFCSSLRDARPTSIILQLTNGSHVKPERRIEDVIVRVDKFVFPVDFLILDCEVDAKAPIILGRPFLATGRILINCEKGELTMRVADQCVTVNVFRTLNSWVSPVQCIPKKAGTTVVTNEDNELLPTRTITGWRICMDYQKLNKATNKDYFPLPFIDQILDRLAGKAIYCFLDGYSGYNQIAIAPKDQEKTTFTCPYGTFSFRICLLDSVMPWLENNSECHDTIDIQEEFPDEKILYDTAIPWYADLVNFLLSGILSFDLDNQAKMKFKHDEQHDILYHCHSTPCVGHFGGARTAVKIELFDVWGIDFMGSFSSSEGNLYILLVVDNVSKRVEAIEALRNESKTVLKFLHKYIFTRFGVPRAIISDEETHFDNKLIAKALRRYELVYGKACYLPVELEHKAYWAIKQLNFDAQLAGEQRLLEHNEMEEFRAQAYENARIFNEKTKKWHDQKLMPRYFHMGQQVLFYNYRLIRFPGKLKSRWSGPFEVYYVYPHREVDIKNTDGAIFKVNGQCLKAYNGVPPLHNKPKILQAFKALKVSSFFIFLASQTLKMVRTRPTALEASTLQQFENDADNTTYDEILEDLCFANTEWNDRQTNRYSINRKRLQPHAKLWNHFFKHKLMPISHKTTASSKPEQDEVDPPLAKPTPDLHRSKTPKYPPTVPVEETPSLVHASDSFHVPRSGRCTKTTAGCINIARLDSSSSESNPKPLRKRTIRGASSNSKATPPRKP</sequence>
<keyword evidence="7" id="KW-1185">Reference proteome</keyword>
<evidence type="ECO:0000313" key="7">
    <source>
        <dbReference type="Proteomes" id="UP000436088"/>
    </source>
</evidence>
<dbReference type="Pfam" id="PF07727">
    <property type="entry name" value="RVT_2"/>
    <property type="match status" value="1"/>
</dbReference>
<dbReference type="Pfam" id="PF22936">
    <property type="entry name" value="Pol_BBD"/>
    <property type="match status" value="1"/>
</dbReference>
<evidence type="ECO:0000313" key="6">
    <source>
        <dbReference type="EMBL" id="KAE8670896.1"/>
    </source>
</evidence>
<dbReference type="InterPro" id="IPR025724">
    <property type="entry name" value="GAG-pre-integrase_dom"/>
</dbReference>
<dbReference type="SUPFAM" id="SSF56672">
    <property type="entry name" value="DNA/RNA polymerases"/>
    <property type="match status" value="2"/>
</dbReference>
<dbReference type="GO" id="GO:0004190">
    <property type="term" value="F:aspartic-type endopeptidase activity"/>
    <property type="evidence" value="ECO:0007669"/>
    <property type="project" value="UniProtKB-KW"/>
</dbReference>
<dbReference type="CDD" id="cd00303">
    <property type="entry name" value="retropepsin_like"/>
    <property type="match status" value="1"/>
</dbReference>
<feature type="domain" description="CCHC-type" evidence="4">
    <location>
        <begin position="111"/>
        <end position="125"/>
    </location>
</feature>
<dbReference type="PANTHER" id="PTHR11439:SF475">
    <property type="entry name" value="CYSTEINE-RICH RLK (RECEPTOR-LIKE PROTEIN KINASE) 8"/>
    <property type="match status" value="1"/>
</dbReference>
<dbReference type="InterPro" id="IPR043128">
    <property type="entry name" value="Rev_trsase/Diguanyl_cyclase"/>
</dbReference>
<dbReference type="Gene3D" id="2.40.70.10">
    <property type="entry name" value="Acid Proteases"/>
    <property type="match status" value="1"/>
</dbReference>
<dbReference type="Gene3D" id="4.10.60.10">
    <property type="entry name" value="Zinc finger, CCHC-type"/>
    <property type="match status" value="1"/>
</dbReference>
<dbReference type="CDD" id="cd01647">
    <property type="entry name" value="RT_LTR"/>
    <property type="match status" value="1"/>
</dbReference>
<keyword evidence="1" id="KW-0064">Aspartyl protease</keyword>
<dbReference type="SMART" id="SM00343">
    <property type="entry name" value="ZnF_C2HC"/>
    <property type="match status" value="1"/>
</dbReference>
<evidence type="ECO:0000256" key="1">
    <source>
        <dbReference type="ARBA" id="ARBA00022750"/>
    </source>
</evidence>
<dbReference type="InterPro" id="IPR001584">
    <property type="entry name" value="Integrase_cat-core"/>
</dbReference>
<dbReference type="InterPro" id="IPR043502">
    <property type="entry name" value="DNA/RNA_pol_sf"/>
</dbReference>
<feature type="region of interest" description="Disordered" evidence="3">
    <location>
        <begin position="1230"/>
        <end position="1257"/>
    </location>
</feature>
<feature type="compositionally biased region" description="Basic and acidic residues" evidence="3">
    <location>
        <begin position="1243"/>
        <end position="1254"/>
    </location>
</feature>
<protein>
    <submittedName>
        <fullName evidence="6">Uncharacterized protein</fullName>
    </submittedName>
</protein>
<feature type="region of interest" description="Disordered" evidence="3">
    <location>
        <begin position="2024"/>
        <end position="2059"/>
    </location>
</feature>
<dbReference type="InterPro" id="IPR013103">
    <property type="entry name" value="RVT_2"/>
</dbReference>
<name>A0A6A2Y4Q2_HIBSY</name>
<dbReference type="GO" id="GO:0015074">
    <property type="term" value="P:DNA integration"/>
    <property type="evidence" value="ECO:0007669"/>
    <property type="project" value="InterPro"/>
</dbReference>
<dbReference type="PROSITE" id="PS50158">
    <property type="entry name" value="ZF_CCHC"/>
    <property type="match status" value="1"/>
</dbReference>
<dbReference type="PANTHER" id="PTHR11439">
    <property type="entry name" value="GAG-POL-RELATED RETROTRANSPOSON"/>
    <property type="match status" value="1"/>
</dbReference>
<evidence type="ECO:0000259" key="5">
    <source>
        <dbReference type="PROSITE" id="PS50994"/>
    </source>
</evidence>
<keyword evidence="1" id="KW-0645">Protease</keyword>
<reference evidence="6" key="1">
    <citation type="submission" date="2019-09" db="EMBL/GenBank/DDBJ databases">
        <title>Draft genome information of white flower Hibiscus syriacus.</title>
        <authorList>
            <person name="Kim Y.-M."/>
        </authorList>
    </citation>
    <scope>NUCLEOTIDE SEQUENCE [LARGE SCALE GENOMIC DNA]</scope>
    <source>
        <strain evidence="6">YM2019G1</strain>
    </source>
</reference>
<evidence type="ECO:0000256" key="3">
    <source>
        <dbReference type="SAM" id="MobiDB-lite"/>
    </source>
</evidence>
<keyword evidence="2" id="KW-0479">Metal-binding</keyword>
<evidence type="ECO:0000256" key="2">
    <source>
        <dbReference type="PROSITE-ProRule" id="PRU00047"/>
    </source>
</evidence>
<organism evidence="6 7">
    <name type="scientific">Hibiscus syriacus</name>
    <name type="common">Rose of Sharon</name>
    <dbReference type="NCBI Taxonomy" id="106335"/>
    <lineage>
        <taxon>Eukaryota</taxon>
        <taxon>Viridiplantae</taxon>
        <taxon>Streptophyta</taxon>
        <taxon>Embryophyta</taxon>
        <taxon>Tracheophyta</taxon>
        <taxon>Spermatophyta</taxon>
        <taxon>Magnoliopsida</taxon>
        <taxon>eudicotyledons</taxon>
        <taxon>Gunneridae</taxon>
        <taxon>Pentapetalae</taxon>
        <taxon>rosids</taxon>
        <taxon>malvids</taxon>
        <taxon>Malvales</taxon>
        <taxon>Malvaceae</taxon>
        <taxon>Malvoideae</taxon>
        <taxon>Hibiscus</taxon>
    </lineage>
</organism>
<dbReference type="Gene3D" id="3.30.70.270">
    <property type="match status" value="1"/>
</dbReference>
<dbReference type="PROSITE" id="PS50994">
    <property type="entry name" value="INTEGRASE"/>
    <property type="match status" value="2"/>
</dbReference>
<dbReference type="CDD" id="cd09272">
    <property type="entry name" value="RNase_HI_RT_Ty1"/>
    <property type="match status" value="1"/>
</dbReference>
<dbReference type="InterPro" id="IPR012337">
    <property type="entry name" value="RNaseH-like_sf"/>
</dbReference>
<keyword evidence="1" id="KW-0378">Hydrolase</keyword>
<gene>
    <name evidence="6" type="ORF">F3Y22_tig00112044pilonHSYRG00076</name>
</gene>
<dbReference type="Pfam" id="PF13976">
    <property type="entry name" value="gag_pre-integrs"/>
    <property type="match status" value="1"/>
</dbReference>
<dbReference type="InterPro" id="IPR036397">
    <property type="entry name" value="RNaseH_sf"/>
</dbReference>
<keyword evidence="2" id="KW-0863">Zinc-finger</keyword>
<dbReference type="InterPro" id="IPR001878">
    <property type="entry name" value="Znf_CCHC"/>
</dbReference>
<dbReference type="Gene3D" id="3.30.420.10">
    <property type="entry name" value="Ribonuclease H-like superfamily/Ribonuclease H"/>
    <property type="match status" value="2"/>
</dbReference>
<feature type="domain" description="Integrase catalytic" evidence="5">
    <location>
        <begin position="1623"/>
        <end position="1792"/>
    </location>
</feature>
<keyword evidence="2" id="KW-0862">Zinc</keyword>
<evidence type="ECO:0000259" key="4">
    <source>
        <dbReference type="PROSITE" id="PS50158"/>
    </source>
</evidence>
<dbReference type="GO" id="GO:0008270">
    <property type="term" value="F:zinc ion binding"/>
    <property type="evidence" value="ECO:0007669"/>
    <property type="project" value="UniProtKB-KW"/>
</dbReference>
<accession>A0A6A2Y4Q2</accession>
<dbReference type="InterPro" id="IPR021109">
    <property type="entry name" value="Peptidase_aspartic_dom_sf"/>
</dbReference>
<dbReference type="GO" id="GO:0003676">
    <property type="term" value="F:nucleic acid binding"/>
    <property type="evidence" value="ECO:0007669"/>
    <property type="project" value="InterPro"/>
</dbReference>
<dbReference type="SUPFAM" id="SSF53098">
    <property type="entry name" value="Ribonuclease H-like"/>
    <property type="match status" value="2"/>
</dbReference>
<proteinExistence type="predicted"/>
<dbReference type="SUPFAM" id="SSF57756">
    <property type="entry name" value="Retrovirus zinc finger-like domains"/>
    <property type="match status" value="1"/>
</dbReference>
<comment type="caution">
    <text evidence="6">The sequence shown here is derived from an EMBL/GenBank/DDBJ whole genome shotgun (WGS) entry which is preliminary data.</text>
</comment>
<dbReference type="Proteomes" id="UP000436088">
    <property type="component" value="Unassembled WGS sequence"/>
</dbReference>
<dbReference type="EMBL" id="VEPZ02001491">
    <property type="protein sequence ID" value="KAE8670896.1"/>
    <property type="molecule type" value="Genomic_DNA"/>
</dbReference>
<dbReference type="InterPro" id="IPR054722">
    <property type="entry name" value="PolX-like_BBD"/>
</dbReference>
<dbReference type="InterPro" id="IPR036875">
    <property type="entry name" value="Znf_CCHC_sf"/>
</dbReference>
<feature type="region of interest" description="Disordered" evidence="3">
    <location>
        <begin position="1956"/>
        <end position="1995"/>
    </location>
</feature>
<feature type="region of interest" description="Disordered" evidence="3">
    <location>
        <begin position="80"/>
        <end position="106"/>
    </location>
</feature>
<feature type="domain" description="Integrase catalytic" evidence="5">
    <location>
        <begin position="292"/>
        <end position="439"/>
    </location>
</feature>